<feature type="compositionally biased region" description="Basic and acidic residues" evidence="8">
    <location>
        <begin position="167"/>
        <end position="181"/>
    </location>
</feature>
<evidence type="ECO:0000256" key="3">
    <source>
        <dbReference type="ARBA" id="ARBA00022737"/>
    </source>
</evidence>
<organism evidence="10 11">
    <name type="scientific">Fundulus heteroclitus</name>
    <name type="common">Killifish</name>
    <name type="synonym">Mummichog</name>
    <dbReference type="NCBI Taxonomy" id="8078"/>
    <lineage>
        <taxon>Eukaryota</taxon>
        <taxon>Metazoa</taxon>
        <taxon>Chordata</taxon>
        <taxon>Craniata</taxon>
        <taxon>Vertebrata</taxon>
        <taxon>Euteleostomi</taxon>
        <taxon>Actinopterygii</taxon>
        <taxon>Neopterygii</taxon>
        <taxon>Teleostei</taxon>
        <taxon>Neoteleostei</taxon>
        <taxon>Acanthomorphata</taxon>
        <taxon>Ovalentaria</taxon>
        <taxon>Atherinomorphae</taxon>
        <taxon>Cyprinodontiformes</taxon>
        <taxon>Fundulidae</taxon>
        <taxon>Fundulus</taxon>
    </lineage>
</organism>
<keyword evidence="5" id="KW-0862">Zinc</keyword>
<feature type="region of interest" description="Disordered" evidence="8">
    <location>
        <begin position="1"/>
        <end position="67"/>
    </location>
</feature>
<reference evidence="10" key="1">
    <citation type="submission" date="2025-08" db="UniProtKB">
        <authorList>
            <consortium name="Ensembl"/>
        </authorList>
    </citation>
    <scope>IDENTIFICATION</scope>
</reference>
<dbReference type="STRING" id="8078.ENSFHEP00000029252"/>
<evidence type="ECO:0000259" key="9">
    <source>
        <dbReference type="PROSITE" id="PS50157"/>
    </source>
</evidence>
<evidence type="ECO:0000256" key="1">
    <source>
        <dbReference type="ARBA" id="ARBA00004123"/>
    </source>
</evidence>
<dbReference type="GO" id="GO:0000981">
    <property type="term" value="F:DNA-binding transcription factor activity, RNA polymerase II-specific"/>
    <property type="evidence" value="ECO:0007669"/>
    <property type="project" value="TreeGrafter"/>
</dbReference>
<feature type="domain" description="C2H2-type" evidence="9">
    <location>
        <begin position="317"/>
        <end position="341"/>
    </location>
</feature>
<dbReference type="PROSITE" id="PS00028">
    <property type="entry name" value="ZINC_FINGER_C2H2_1"/>
    <property type="match status" value="4"/>
</dbReference>
<keyword evidence="3" id="KW-0677">Repeat</keyword>
<keyword evidence="6" id="KW-0539">Nucleus</keyword>
<proteinExistence type="predicted"/>
<feature type="compositionally biased region" description="Low complexity" evidence="8">
    <location>
        <begin position="91"/>
        <end position="105"/>
    </location>
</feature>
<feature type="domain" description="C2H2-type" evidence="9">
    <location>
        <begin position="261"/>
        <end position="288"/>
    </location>
</feature>
<dbReference type="AlphaFoldDB" id="A0A3Q2QQZ8"/>
<evidence type="ECO:0000256" key="6">
    <source>
        <dbReference type="ARBA" id="ARBA00023242"/>
    </source>
</evidence>
<feature type="domain" description="C2H2-type" evidence="9">
    <location>
        <begin position="205"/>
        <end position="232"/>
    </location>
</feature>
<dbReference type="InterPro" id="IPR036236">
    <property type="entry name" value="Znf_C2H2_sf"/>
</dbReference>
<dbReference type="GO" id="GO:0005634">
    <property type="term" value="C:nucleus"/>
    <property type="evidence" value="ECO:0007669"/>
    <property type="project" value="UniProtKB-SubCell"/>
</dbReference>
<evidence type="ECO:0000256" key="8">
    <source>
        <dbReference type="SAM" id="MobiDB-lite"/>
    </source>
</evidence>
<evidence type="ECO:0000256" key="4">
    <source>
        <dbReference type="ARBA" id="ARBA00022771"/>
    </source>
</evidence>
<feature type="compositionally biased region" description="Basic and acidic residues" evidence="8">
    <location>
        <begin position="36"/>
        <end position="48"/>
    </location>
</feature>
<feature type="region of interest" description="Disordered" evidence="8">
    <location>
        <begin position="83"/>
        <end position="194"/>
    </location>
</feature>
<dbReference type="PANTHER" id="PTHR14196">
    <property type="entry name" value="ODD-SKIPPED - RELATED"/>
    <property type="match status" value="1"/>
</dbReference>
<evidence type="ECO:0000313" key="11">
    <source>
        <dbReference type="Proteomes" id="UP000265000"/>
    </source>
</evidence>
<dbReference type="InterPro" id="IPR050717">
    <property type="entry name" value="C2H2-ZF_Transcription_Reg"/>
</dbReference>
<dbReference type="FunFam" id="3.30.160.60:FF:000557">
    <property type="entry name" value="zinc finger and SCAN domain-containing protein 29"/>
    <property type="match status" value="2"/>
</dbReference>
<dbReference type="GO" id="GO:0000977">
    <property type="term" value="F:RNA polymerase II transcription regulatory region sequence-specific DNA binding"/>
    <property type="evidence" value="ECO:0007669"/>
    <property type="project" value="TreeGrafter"/>
</dbReference>
<comment type="subcellular location">
    <subcellularLocation>
        <location evidence="1">Nucleus</location>
    </subcellularLocation>
</comment>
<dbReference type="Proteomes" id="UP000265000">
    <property type="component" value="Unplaced"/>
</dbReference>
<feature type="domain" description="C2H2-type" evidence="9">
    <location>
        <begin position="233"/>
        <end position="260"/>
    </location>
</feature>
<accession>A0A3Q2QQZ8</accession>
<dbReference type="SMART" id="SM00355">
    <property type="entry name" value="ZnF_C2H2"/>
    <property type="match status" value="5"/>
</dbReference>
<feature type="compositionally biased region" description="Acidic residues" evidence="8">
    <location>
        <begin position="145"/>
        <end position="156"/>
    </location>
</feature>
<dbReference type="Gene3D" id="3.30.160.60">
    <property type="entry name" value="Classic Zinc Finger"/>
    <property type="match status" value="5"/>
</dbReference>
<keyword evidence="11" id="KW-1185">Reference proteome</keyword>
<dbReference type="GO" id="GO:0008270">
    <property type="term" value="F:zinc ion binding"/>
    <property type="evidence" value="ECO:0007669"/>
    <property type="project" value="UniProtKB-KW"/>
</dbReference>
<dbReference type="SUPFAM" id="SSF57667">
    <property type="entry name" value="beta-beta-alpha zinc fingers"/>
    <property type="match status" value="3"/>
</dbReference>
<dbReference type="Pfam" id="PF00096">
    <property type="entry name" value="zf-C2H2"/>
    <property type="match status" value="4"/>
</dbReference>
<evidence type="ECO:0000256" key="7">
    <source>
        <dbReference type="PROSITE-ProRule" id="PRU00042"/>
    </source>
</evidence>
<feature type="compositionally biased region" description="Basic and acidic residues" evidence="8">
    <location>
        <begin position="16"/>
        <end position="26"/>
    </location>
</feature>
<feature type="compositionally biased region" description="Basic and acidic residues" evidence="8">
    <location>
        <begin position="106"/>
        <end position="143"/>
    </location>
</feature>
<feature type="domain" description="C2H2-type" evidence="9">
    <location>
        <begin position="289"/>
        <end position="316"/>
    </location>
</feature>
<sequence>MSMYVSVDPVPQMLDVKQEGLHDGSSRLDQQPPEPPHIKEEEEEHWTNQDEEQSDEQKETDVSGFPFTVVTVKNEGYEEKSQLLELHQIKTEGSGETEAPSSSSAEEMKAEPSREDSGGGPEPERKLHPECTFEQNLDEKASDSSETEVSDDDNDADWQGPLSDSESETKISHNGGKEGRAPHSGVNSDEKCNSVTAGDEGEKLFVCGKCDKRFKKRDSLTDHVRVHTGEKPFGCDVCEKRFRRKDCLRKHKMTHSGKMAHSCDFCGKGFIEKTDLQAHIRLHTGERPFACDECGRRFHKKSILTVHTRVHSGEKQFNCAVCGKRFRFQHILKKHSHGIKF</sequence>
<keyword evidence="2" id="KW-0479">Metal-binding</keyword>
<dbReference type="FunFam" id="3.30.160.60:FF:001818">
    <property type="entry name" value="GDNF-inducible zinc finger protein 1 isoform X1"/>
    <property type="match status" value="1"/>
</dbReference>
<name>A0A3Q2QQZ8_FUNHE</name>
<dbReference type="GeneTree" id="ENSGT00940000154308"/>
<evidence type="ECO:0000313" key="10">
    <source>
        <dbReference type="Ensembl" id="ENSFHEP00000029252.1"/>
    </source>
</evidence>
<dbReference type="FunFam" id="3.30.160.60:FF:000478">
    <property type="entry name" value="Zinc finger protein 133"/>
    <property type="match status" value="1"/>
</dbReference>
<dbReference type="PROSITE" id="PS50157">
    <property type="entry name" value="ZINC_FINGER_C2H2_2"/>
    <property type="match status" value="5"/>
</dbReference>
<evidence type="ECO:0000256" key="2">
    <source>
        <dbReference type="ARBA" id="ARBA00022723"/>
    </source>
</evidence>
<reference evidence="10" key="2">
    <citation type="submission" date="2025-09" db="UniProtKB">
        <authorList>
            <consortium name="Ensembl"/>
        </authorList>
    </citation>
    <scope>IDENTIFICATION</scope>
</reference>
<dbReference type="InterPro" id="IPR013087">
    <property type="entry name" value="Znf_C2H2_type"/>
</dbReference>
<keyword evidence="4 7" id="KW-0863">Zinc-finger</keyword>
<protein>
    <recommendedName>
        <fullName evidence="9">C2H2-type domain-containing protein</fullName>
    </recommendedName>
</protein>
<evidence type="ECO:0000256" key="5">
    <source>
        <dbReference type="ARBA" id="ARBA00022833"/>
    </source>
</evidence>
<dbReference type="PANTHER" id="PTHR14196:SF12">
    <property type="entry name" value="ZINC FINGER PROTEIN 208-LIKE"/>
    <property type="match status" value="1"/>
</dbReference>
<dbReference type="Ensembl" id="ENSFHET00000019730.1">
    <property type="protein sequence ID" value="ENSFHEP00000029252.1"/>
    <property type="gene ID" value="ENSFHEG00000013870.1"/>
</dbReference>